<evidence type="ECO:0000256" key="6">
    <source>
        <dbReference type="SAM" id="MobiDB-lite"/>
    </source>
</evidence>
<accession>A0A6J8AKT7</accession>
<dbReference type="GO" id="GO:0008270">
    <property type="term" value="F:zinc ion binding"/>
    <property type="evidence" value="ECO:0007669"/>
    <property type="project" value="UniProtKB-KW"/>
</dbReference>
<feature type="compositionally biased region" description="Basic and acidic residues" evidence="6">
    <location>
        <begin position="19"/>
        <end position="30"/>
    </location>
</feature>
<organism evidence="8 9">
    <name type="scientific">Mytilus coruscus</name>
    <name type="common">Sea mussel</name>
    <dbReference type="NCBI Taxonomy" id="42192"/>
    <lineage>
        <taxon>Eukaryota</taxon>
        <taxon>Metazoa</taxon>
        <taxon>Spiralia</taxon>
        <taxon>Lophotrochozoa</taxon>
        <taxon>Mollusca</taxon>
        <taxon>Bivalvia</taxon>
        <taxon>Autobranchia</taxon>
        <taxon>Pteriomorphia</taxon>
        <taxon>Mytilida</taxon>
        <taxon>Mytiloidea</taxon>
        <taxon>Mytilidae</taxon>
        <taxon>Mytilinae</taxon>
        <taxon>Mytilus</taxon>
    </lineage>
</organism>
<keyword evidence="1" id="KW-0479">Metal-binding</keyword>
<dbReference type="InterPro" id="IPR036236">
    <property type="entry name" value="Znf_C2H2_sf"/>
</dbReference>
<dbReference type="EMBL" id="CACVKT020001605">
    <property type="protein sequence ID" value="CAC5369484.1"/>
    <property type="molecule type" value="Genomic_DNA"/>
</dbReference>
<proteinExistence type="predicted"/>
<evidence type="ECO:0000256" key="3">
    <source>
        <dbReference type="ARBA" id="ARBA00022771"/>
    </source>
</evidence>
<dbReference type="Pfam" id="PF00096">
    <property type="entry name" value="zf-C2H2"/>
    <property type="match status" value="3"/>
</dbReference>
<dbReference type="FunFam" id="3.30.160.60:FF:000100">
    <property type="entry name" value="Zinc finger 45-like"/>
    <property type="match status" value="1"/>
</dbReference>
<feature type="domain" description="C2H2-type" evidence="7">
    <location>
        <begin position="91"/>
        <end position="121"/>
    </location>
</feature>
<evidence type="ECO:0000256" key="4">
    <source>
        <dbReference type="ARBA" id="ARBA00022833"/>
    </source>
</evidence>
<feature type="domain" description="C2H2-type" evidence="7">
    <location>
        <begin position="154"/>
        <end position="182"/>
    </location>
</feature>
<dbReference type="PANTHER" id="PTHR24379">
    <property type="entry name" value="KRAB AND ZINC FINGER DOMAIN-CONTAINING"/>
    <property type="match status" value="1"/>
</dbReference>
<feature type="domain" description="C2H2-type" evidence="7">
    <location>
        <begin position="212"/>
        <end position="240"/>
    </location>
</feature>
<name>A0A6J8AKT7_MYTCO</name>
<dbReference type="Gene3D" id="3.30.160.60">
    <property type="entry name" value="Classic Zinc Finger"/>
    <property type="match status" value="4"/>
</dbReference>
<dbReference type="SUPFAM" id="SSF57667">
    <property type="entry name" value="beta-beta-alpha zinc fingers"/>
    <property type="match status" value="3"/>
</dbReference>
<gene>
    <name evidence="8" type="ORF">MCOR_8666</name>
</gene>
<evidence type="ECO:0000259" key="7">
    <source>
        <dbReference type="PROSITE" id="PS50157"/>
    </source>
</evidence>
<dbReference type="SMART" id="SM00355">
    <property type="entry name" value="ZnF_C2H2"/>
    <property type="match status" value="6"/>
</dbReference>
<sequence length="282" mass="32382">MEGLLDYSSMGENSCASIEDNKTAEKEKLENMLSPVTDQQGNEIDDTNRDNKNTCTSQTQGNTSELIQNGLKVLRVNLTKMGKHGGIAKSYFCSECDKGFYLKRMLDKHEAKCRKDDEEKEKNFCQICDKEFSSRSGQARHIETVHPFDGDKKYTCQICGQRFSQNSAKVLHMIRVHQNEKQYKCSVCKIRFNILADLKTHQKKHKSRIHKFCCEFCDGLFNRKSDYDHHVGRVHPMSRPYRCGGCMKGFKTAKEVRNHGHIDRCKAATPKILKLVVVDETD</sequence>
<evidence type="ECO:0000313" key="9">
    <source>
        <dbReference type="Proteomes" id="UP000507470"/>
    </source>
</evidence>
<keyword evidence="2" id="KW-0677">Repeat</keyword>
<dbReference type="AlphaFoldDB" id="A0A6J8AKT7"/>
<dbReference type="OrthoDB" id="8918594at2759"/>
<evidence type="ECO:0000256" key="1">
    <source>
        <dbReference type="ARBA" id="ARBA00022723"/>
    </source>
</evidence>
<dbReference type="PANTHER" id="PTHR24379:SF121">
    <property type="entry name" value="C2H2-TYPE DOMAIN-CONTAINING PROTEIN"/>
    <property type="match status" value="1"/>
</dbReference>
<dbReference type="InterPro" id="IPR013087">
    <property type="entry name" value="Znf_C2H2_type"/>
</dbReference>
<keyword evidence="4" id="KW-0862">Zinc</keyword>
<evidence type="ECO:0000313" key="8">
    <source>
        <dbReference type="EMBL" id="CAC5369484.1"/>
    </source>
</evidence>
<feature type="domain" description="C2H2-type" evidence="7">
    <location>
        <begin position="183"/>
        <end position="210"/>
    </location>
</feature>
<dbReference type="Proteomes" id="UP000507470">
    <property type="component" value="Unassembled WGS sequence"/>
</dbReference>
<dbReference type="PROSITE" id="PS50157">
    <property type="entry name" value="ZINC_FINGER_C2H2_2"/>
    <property type="match status" value="4"/>
</dbReference>
<evidence type="ECO:0000256" key="5">
    <source>
        <dbReference type="PROSITE-ProRule" id="PRU00042"/>
    </source>
</evidence>
<reference evidence="8 9" key="1">
    <citation type="submission" date="2020-06" db="EMBL/GenBank/DDBJ databases">
        <authorList>
            <person name="Li R."/>
            <person name="Bekaert M."/>
        </authorList>
    </citation>
    <scope>NUCLEOTIDE SEQUENCE [LARGE SCALE GENOMIC DNA]</scope>
    <source>
        <strain evidence="9">wild</strain>
    </source>
</reference>
<evidence type="ECO:0000256" key="2">
    <source>
        <dbReference type="ARBA" id="ARBA00022737"/>
    </source>
</evidence>
<keyword evidence="3 5" id="KW-0863">Zinc-finger</keyword>
<feature type="region of interest" description="Disordered" evidence="6">
    <location>
        <begin position="1"/>
        <end position="61"/>
    </location>
</feature>
<protein>
    <submittedName>
        <fullName evidence="8">KRAB</fullName>
    </submittedName>
</protein>
<keyword evidence="9" id="KW-1185">Reference proteome</keyword>
<dbReference type="PROSITE" id="PS00028">
    <property type="entry name" value="ZINC_FINGER_C2H2_1"/>
    <property type="match status" value="4"/>
</dbReference>